<keyword evidence="2" id="KW-1185">Reference proteome</keyword>
<gene>
    <name evidence="1" type="ORF">HPB49_024369</name>
</gene>
<evidence type="ECO:0000313" key="2">
    <source>
        <dbReference type="Proteomes" id="UP000821865"/>
    </source>
</evidence>
<comment type="caution">
    <text evidence="1">The sequence shown here is derived from an EMBL/GenBank/DDBJ whole genome shotgun (WGS) entry which is preliminary data.</text>
</comment>
<protein>
    <submittedName>
        <fullName evidence="1">Uncharacterized protein</fullName>
    </submittedName>
</protein>
<proteinExistence type="predicted"/>
<dbReference type="EMBL" id="CM023473">
    <property type="protein sequence ID" value="KAH7955075.1"/>
    <property type="molecule type" value="Genomic_DNA"/>
</dbReference>
<evidence type="ECO:0000313" key="1">
    <source>
        <dbReference type="EMBL" id="KAH7955075.1"/>
    </source>
</evidence>
<name>A0ACB8D0T6_DERSI</name>
<accession>A0ACB8D0T6</accession>
<reference evidence="1" key="1">
    <citation type="submission" date="2020-05" db="EMBL/GenBank/DDBJ databases">
        <title>Large-scale comparative analyses of tick genomes elucidate their genetic diversity and vector capacities.</title>
        <authorList>
            <person name="Jia N."/>
            <person name="Wang J."/>
            <person name="Shi W."/>
            <person name="Du L."/>
            <person name="Sun Y."/>
            <person name="Zhan W."/>
            <person name="Jiang J."/>
            <person name="Wang Q."/>
            <person name="Zhang B."/>
            <person name="Ji P."/>
            <person name="Sakyi L.B."/>
            <person name="Cui X."/>
            <person name="Yuan T."/>
            <person name="Jiang B."/>
            <person name="Yang W."/>
            <person name="Lam T.T.-Y."/>
            <person name="Chang Q."/>
            <person name="Ding S."/>
            <person name="Wang X."/>
            <person name="Zhu J."/>
            <person name="Ruan X."/>
            <person name="Zhao L."/>
            <person name="Wei J."/>
            <person name="Que T."/>
            <person name="Du C."/>
            <person name="Cheng J."/>
            <person name="Dai P."/>
            <person name="Han X."/>
            <person name="Huang E."/>
            <person name="Gao Y."/>
            <person name="Liu J."/>
            <person name="Shao H."/>
            <person name="Ye R."/>
            <person name="Li L."/>
            <person name="Wei W."/>
            <person name="Wang X."/>
            <person name="Wang C."/>
            <person name="Yang T."/>
            <person name="Huo Q."/>
            <person name="Li W."/>
            <person name="Guo W."/>
            <person name="Chen H."/>
            <person name="Zhou L."/>
            <person name="Ni X."/>
            <person name="Tian J."/>
            <person name="Zhou Y."/>
            <person name="Sheng Y."/>
            <person name="Liu T."/>
            <person name="Pan Y."/>
            <person name="Xia L."/>
            <person name="Li J."/>
            <person name="Zhao F."/>
            <person name="Cao W."/>
        </authorList>
    </citation>
    <scope>NUCLEOTIDE SEQUENCE</scope>
    <source>
        <strain evidence="1">Dsil-2018</strain>
    </source>
</reference>
<dbReference type="Proteomes" id="UP000821865">
    <property type="component" value="Chromosome 4"/>
</dbReference>
<organism evidence="1 2">
    <name type="scientific">Dermacentor silvarum</name>
    <name type="common">Tick</name>
    <dbReference type="NCBI Taxonomy" id="543639"/>
    <lineage>
        <taxon>Eukaryota</taxon>
        <taxon>Metazoa</taxon>
        <taxon>Ecdysozoa</taxon>
        <taxon>Arthropoda</taxon>
        <taxon>Chelicerata</taxon>
        <taxon>Arachnida</taxon>
        <taxon>Acari</taxon>
        <taxon>Parasitiformes</taxon>
        <taxon>Ixodida</taxon>
        <taxon>Ixodoidea</taxon>
        <taxon>Ixodidae</taxon>
        <taxon>Rhipicephalinae</taxon>
        <taxon>Dermacentor</taxon>
    </lineage>
</organism>
<sequence>MHEGQPEGADLARSDHAADTAPSSSGVASRQASPGSWRRRAPPDELLRRRSRVGTSSTMEPTAALDAFSTQPHQWQGLFPLSRSVPSALDADRTAPRLITLRRHSTKDRKRQLNAGFEQSLATFSPASLPSPASPSSPASTLSLTSLISPIPTPSSSSPSSPRSGYDAGAWLHEGPGAPEQDATSGQRSRRMGLAKYWTPHGSDEREEQKRSTVSDSRAAGFQRTEASHHPPTRNKQRQPAGVNDGAKTVQDMGVTTNKIRRPIDGAGTSQEVGVIIGSGQMAPADTAASNRNAMASHDKLPEATEVKERDLCPAGTLDEGLEDPEGYPSCGYPTKGVTTPTRGRLESVLDGRSSLLTQTMAQFKKITQFKKRSMDVAVAAVALVTVALVAAGILLTRQELGISGKKLCHTKDCLTHANLLLRAINTSIDPCEDLHGHVCSRWLPDSRYRDHAKSTLDEMMFAWYEGFNTTLSHGTLVLPVGKKVRAMYDTCMASEPTFGESVAALIDLLHQYGLRWPEASESNVTALGVLIALDVDFQAPFWFVVRTRKLGRTRAVVISPSPYIPIFRQDHLTVMVSGKYVNYWRDFELVVLNKSGPAASNEDILKAARMEANILTSLDSAYNAQPKSSAVFFLGKIERHTQPLSSEDWIKELNAKMQLDSALTKSDKVVTDDVRYLQAIGNIFANYSNEDLLRHLAWHVIQQYATVASYRLLRARFGSRERIAFYRPVFCATNVEVSYKALVLALYVVSRLQPDDLDSITDAFDSLKETLFEKINASGWLDVTSKRMLGQKISVLATRLWPLPEFLRNDTLEAVYFDFPDNETSFGDYWVKSRLLLKKLNNRAPGYEYILELPGNNSPKYVLFNYLRNSVDVAIGAVSRPLFYPQGTRAMTYGGLGFSMALQLVKTMDSEGLKWHPRLGVAHSIRSRSTMSAYQTKDGCLKEQGFASVFPEIPAMEIAYAAYAKSNETHPPIDHTLPEDKVFFLTLCYMTCSQRGHKNPSAADCNKAVRGFPAFAKAFSCSKGSAMYPTTTCNFL</sequence>